<keyword evidence="6" id="KW-1185">Reference proteome</keyword>
<name>A0ABP4MBT1_9ACTN</name>
<dbReference type="PANTHER" id="PTHR43537">
    <property type="entry name" value="TRANSCRIPTIONAL REGULATOR, GNTR FAMILY"/>
    <property type="match status" value="1"/>
</dbReference>
<dbReference type="Pfam" id="PF07729">
    <property type="entry name" value="FCD"/>
    <property type="match status" value="1"/>
</dbReference>
<dbReference type="InterPro" id="IPR036390">
    <property type="entry name" value="WH_DNA-bd_sf"/>
</dbReference>
<evidence type="ECO:0000313" key="5">
    <source>
        <dbReference type="EMBL" id="GAA1541626.1"/>
    </source>
</evidence>
<evidence type="ECO:0000256" key="2">
    <source>
        <dbReference type="ARBA" id="ARBA00023125"/>
    </source>
</evidence>
<dbReference type="SMART" id="SM00895">
    <property type="entry name" value="FCD"/>
    <property type="match status" value="1"/>
</dbReference>
<evidence type="ECO:0000259" key="4">
    <source>
        <dbReference type="SMART" id="SM00895"/>
    </source>
</evidence>
<accession>A0ABP4MBT1</accession>
<proteinExistence type="predicted"/>
<dbReference type="PANTHER" id="PTHR43537:SF5">
    <property type="entry name" value="UXU OPERON TRANSCRIPTIONAL REGULATOR"/>
    <property type="match status" value="1"/>
</dbReference>
<sequence>MVADPPALRRADWERAAAPRRPEQAAERLAALAAAAEPGARLGTKEELRVYCGVSVGTFNEALRLVQARGVIDVRPGRTGGLFANRQSPLVRLGNSVLALDEDAASVADAVRLRDALDPLLVEDALRHADPTDVTAMRRELDRMRAAAADLDGIAFIHANWALHARIADVTPNAMLRSFYLSLLEIIESHTLAVQPLGDQPLPEYIQSRYDLHAALVDAIATRDEHRALALIREHNMTAPAALDPTG</sequence>
<keyword evidence="3" id="KW-0804">Transcription</keyword>
<feature type="domain" description="GntR C-terminal" evidence="4">
    <location>
        <begin position="109"/>
        <end position="238"/>
    </location>
</feature>
<evidence type="ECO:0000256" key="1">
    <source>
        <dbReference type="ARBA" id="ARBA00023015"/>
    </source>
</evidence>
<evidence type="ECO:0000256" key="3">
    <source>
        <dbReference type="ARBA" id="ARBA00023163"/>
    </source>
</evidence>
<dbReference type="Proteomes" id="UP001501470">
    <property type="component" value="Unassembled WGS sequence"/>
</dbReference>
<evidence type="ECO:0000313" key="6">
    <source>
        <dbReference type="Proteomes" id="UP001501470"/>
    </source>
</evidence>
<dbReference type="RefSeq" id="WP_344507031.1">
    <property type="nucleotide sequence ID" value="NZ_BAAAQD010000016.1"/>
</dbReference>
<keyword evidence="2" id="KW-0238">DNA-binding</keyword>
<dbReference type="InterPro" id="IPR011711">
    <property type="entry name" value="GntR_C"/>
</dbReference>
<gene>
    <name evidence="5" type="ORF">GCM10009827_071380</name>
</gene>
<dbReference type="SUPFAM" id="SSF46785">
    <property type="entry name" value="Winged helix' DNA-binding domain"/>
    <property type="match status" value="1"/>
</dbReference>
<dbReference type="InterPro" id="IPR036388">
    <property type="entry name" value="WH-like_DNA-bd_sf"/>
</dbReference>
<comment type="caution">
    <text evidence="5">The sequence shown here is derived from an EMBL/GenBank/DDBJ whole genome shotgun (WGS) entry which is preliminary data.</text>
</comment>
<reference evidence="6" key="1">
    <citation type="journal article" date="2019" name="Int. J. Syst. Evol. Microbiol.">
        <title>The Global Catalogue of Microorganisms (GCM) 10K type strain sequencing project: providing services to taxonomists for standard genome sequencing and annotation.</title>
        <authorList>
            <consortium name="The Broad Institute Genomics Platform"/>
            <consortium name="The Broad Institute Genome Sequencing Center for Infectious Disease"/>
            <person name="Wu L."/>
            <person name="Ma J."/>
        </authorList>
    </citation>
    <scope>NUCLEOTIDE SEQUENCE [LARGE SCALE GENOMIC DNA]</scope>
    <source>
        <strain evidence="6">JCM 15933</strain>
    </source>
</reference>
<keyword evidence="1" id="KW-0805">Transcription regulation</keyword>
<dbReference type="Gene3D" id="1.10.10.10">
    <property type="entry name" value="Winged helix-like DNA-binding domain superfamily/Winged helix DNA-binding domain"/>
    <property type="match status" value="1"/>
</dbReference>
<dbReference type="InterPro" id="IPR008920">
    <property type="entry name" value="TF_FadR/GntR_C"/>
</dbReference>
<dbReference type="SUPFAM" id="SSF48008">
    <property type="entry name" value="GntR ligand-binding domain-like"/>
    <property type="match status" value="1"/>
</dbReference>
<protein>
    <submittedName>
        <fullName evidence="5">FCD domain-containing protein</fullName>
    </submittedName>
</protein>
<dbReference type="Gene3D" id="1.20.120.530">
    <property type="entry name" value="GntR ligand-binding domain-like"/>
    <property type="match status" value="1"/>
</dbReference>
<dbReference type="EMBL" id="BAAAQD010000016">
    <property type="protein sequence ID" value="GAA1541626.1"/>
    <property type="molecule type" value="Genomic_DNA"/>
</dbReference>
<organism evidence="5 6">
    <name type="scientific">Dactylosporangium maewongense</name>
    <dbReference type="NCBI Taxonomy" id="634393"/>
    <lineage>
        <taxon>Bacteria</taxon>
        <taxon>Bacillati</taxon>
        <taxon>Actinomycetota</taxon>
        <taxon>Actinomycetes</taxon>
        <taxon>Micromonosporales</taxon>
        <taxon>Micromonosporaceae</taxon>
        <taxon>Dactylosporangium</taxon>
    </lineage>
</organism>